<dbReference type="Proteomes" id="UP000574067">
    <property type="component" value="Unassembled WGS sequence"/>
</dbReference>
<dbReference type="AlphaFoldDB" id="A0A848FAG9"/>
<proteinExistence type="predicted"/>
<protein>
    <submittedName>
        <fullName evidence="2">YbaK/EbsC family protein</fullName>
    </submittedName>
</protein>
<evidence type="ECO:0000259" key="1">
    <source>
        <dbReference type="Pfam" id="PF04073"/>
    </source>
</evidence>
<dbReference type="Pfam" id="PF04073">
    <property type="entry name" value="tRNA_edit"/>
    <property type="match status" value="1"/>
</dbReference>
<dbReference type="GO" id="GO:0002161">
    <property type="term" value="F:aminoacyl-tRNA deacylase activity"/>
    <property type="evidence" value="ECO:0007669"/>
    <property type="project" value="InterPro"/>
</dbReference>
<dbReference type="InterPro" id="IPR007214">
    <property type="entry name" value="YbaK/aa-tRNA-synth-assoc-dom"/>
</dbReference>
<dbReference type="PANTHER" id="PTHR30411:SF9">
    <property type="entry name" value="MULTIFUNCTIONAL SER_THR-TRNA DEACYLASE PROXP-Y"/>
    <property type="match status" value="1"/>
</dbReference>
<dbReference type="SUPFAM" id="SSF55826">
    <property type="entry name" value="YbaK/ProRS associated domain"/>
    <property type="match status" value="1"/>
</dbReference>
<name>A0A848FAG9_9BURK</name>
<evidence type="ECO:0000313" key="2">
    <source>
        <dbReference type="EMBL" id="NML15439.1"/>
    </source>
</evidence>
<dbReference type="Gene3D" id="3.90.960.10">
    <property type="entry name" value="YbaK/aminoacyl-tRNA synthetase-associated domain"/>
    <property type="match status" value="1"/>
</dbReference>
<dbReference type="PANTHER" id="PTHR30411">
    <property type="entry name" value="CYTOPLASMIC PROTEIN"/>
    <property type="match status" value="1"/>
</dbReference>
<sequence length="159" mass="17759">MSIPSRLSNYLQQHGTRYELCMHPHSRSSAETARSAHVPPSQLAKAVMLEDQHGCVIAVLPADKSVMPHEVAELLGRQELRLVKEPRLGELLDGCEPGAVPPVGMAWGMETVVDDELEQRELVYLECGDHESLLRLTQEQFHALMHGARWGRIGRAPMH</sequence>
<dbReference type="InterPro" id="IPR036754">
    <property type="entry name" value="YbaK/aa-tRNA-synt-asso_dom_sf"/>
</dbReference>
<organism evidence="2 3">
    <name type="scientific">Azohydromonas caseinilytica</name>
    <dbReference type="NCBI Taxonomy" id="2728836"/>
    <lineage>
        <taxon>Bacteria</taxon>
        <taxon>Pseudomonadati</taxon>
        <taxon>Pseudomonadota</taxon>
        <taxon>Betaproteobacteria</taxon>
        <taxon>Burkholderiales</taxon>
        <taxon>Sphaerotilaceae</taxon>
        <taxon>Azohydromonas</taxon>
    </lineage>
</organism>
<dbReference type="CDD" id="cd04332">
    <property type="entry name" value="YbaK_like"/>
    <property type="match status" value="1"/>
</dbReference>
<evidence type="ECO:0000313" key="3">
    <source>
        <dbReference type="Proteomes" id="UP000574067"/>
    </source>
</evidence>
<keyword evidence="3" id="KW-1185">Reference proteome</keyword>
<gene>
    <name evidence="2" type="ORF">HHL10_10650</name>
</gene>
<reference evidence="2 3" key="1">
    <citation type="submission" date="2020-04" db="EMBL/GenBank/DDBJ databases">
        <title>Azohydromonas sp. isolated from soil.</title>
        <authorList>
            <person name="Dahal R.H."/>
        </authorList>
    </citation>
    <scope>NUCLEOTIDE SEQUENCE [LARGE SCALE GENOMIC DNA]</scope>
    <source>
        <strain evidence="2 3">G-1-1-14</strain>
    </source>
</reference>
<comment type="caution">
    <text evidence="2">The sequence shown here is derived from an EMBL/GenBank/DDBJ whole genome shotgun (WGS) entry which is preliminary data.</text>
</comment>
<feature type="domain" description="YbaK/aminoacyl-tRNA synthetase-associated" evidence="1">
    <location>
        <begin position="23"/>
        <end position="141"/>
    </location>
</feature>
<dbReference type="EMBL" id="JABBFW010000006">
    <property type="protein sequence ID" value="NML15439.1"/>
    <property type="molecule type" value="Genomic_DNA"/>
</dbReference>
<accession>A0A848FAG9</accession>
<dbReference type="RefSeq" id="WP_169160347.1">
    <property type="nucleotide sequence ID" value="NZ_JABBFW010000006.1"/>
</dbReference>